<dbReference type="Proteomes" id="UP000195798">
    <property type="component" value="Chromosome"/>
</dbReference>
<protein>
    <recommendedName>
        <fullName evidence="3">SMI1/KNR4 family protein</fullName>
    </recommendedName>
</protein>
<name>A0AB33CHG0_LACGS</name>
<dbReference type="AlphaFoldDB" id="A0AB33CHG0"/>
<reference evidence="1 2" key="1">
    <citation type="submission" date="2017-05" db="EMBL/GenBank/DDBJ databases">
        <authorList>
            <person name="Oh N.-S."/>
        </authorList>
    </citation>
    <scope>NUCLEOTIDE SEQUENCE [LARGE SCALE GENOMIC DNA]</scope>
    <source>
        <strain evidence="1 2">4M13</strain>
    </source>
</reference>
<evidence type="ECO:0008006" key="3">
    <source>
        <dbReference type="Google" id="ProtNLM"/>
    </source>
</evidence>
<accession>A0AB33CHG0</accession>
<dbReference type="RefSeq" id="WP_065169602.1">
    <property type="nucleotide sequence ID" value="NZ_CP021427.1"/>
</dbReference>
<organism evidence="1 2">
    <name type="scientific">Lactobacillus gasseri</name>
    <dbReference type="NCBI Taxonomy" id="1596"/>
    <lineage>
        <taxon>Bacteria</taxon>
        <taxon>Bacillati</taxon>
        <taxon>Bacillota</taxon>
        <taxon>Bacilli</taxon>
        <taxon>Lactobacillales</taxon>
        <taxon>Lactobacillaceae</taxon>
        <taxon>Lactobacillus</taxon>
    </lineage>
</organism>
<evidence type="ECO:0000313" key="1">
    <source>
        <dbReference type="EMBL" id="ART99179.1"/>
    </source>
</evidence>
<proteinExistence type="predicted"/>
<evidence type="ECO:0000313" key="2">
    <source>
        <dbReference type="Proteomes" id="UP000195798"/>
    </source>
</evidence>
<dbReference type="EMBL" id="CP021427">
    <property type="protein sequence ID" value="ART99179.1"/>
    <property type="molecule type" value="Genomic_DNA"/>
</dbReference>
<gene>
    <name evidence="1" type="ORF">CCE30_09935</name>
</gene>
<sequence>MKNIETIEDVKNLDIITEFKRAKKIYLETVEEVCGSLTAYNNLEQSHKIDKKLKKYDKKFYINERQYIEFSIIDASFTEYGIGALFVGFGDDTGENFNRYPSESYEITYSLSEVSYYWNNFLKCVKENNFIKK</sequence>